<reference evidence="3" key="1">
    <citation type="journal article" date="2021" name="Sci. Rep.">
        <title>Diploid genomic architecture of Nitzschia inconspicua, an elite biomass production diatom.</title>
        <authorList>
            <person name="Oliver A."/>
            <person name="Podell S."/>
            <person name="Pinowska A."/>
            <person name="Traller J.C."/>
            <person name="Smith S.R."/>
            <person name="McClure R."/>
            <person name="Beliaev A."/>
            <person name="Bohutskyi P."/>
            <person name="Hill E.A."/>
            <person name="Rabines A."/>
            <person name="Zheng H."/>
            <person name="Allen L.Z."/>
            <person name="Kuo A."/>
            <person name="Grigoriev I.V."/>
            <person name="Allen A.E."/>
            <person name="Hazlebeck D."/>
            <person name="Allen E.E."/>
        </authorList>
    </citation>
    <scope>NUCLEOTIDE SEQUENCE</scope>
    <source>
        <strain evidence="3">Hildebrandi</strain>
    </source>
</reference>
<evidence type="ECO:0000313" key="4">
    <source>
        <dbReference type="Proteomes" id="UP000693970"/>
    </source>
</evidence>
<feature type="domain" description="Helicase/UvrB N-terminal" evidence="1">
    <location>
        <begin position="211"/>
        <end position="322"/>
    </location>
</feature>
<comment type="caution">
    <text evidence="3">The sequence shown here is derived from an EMBL/GenBank/DDBJ whole genome shotgun (WGS) entry which is preliminary data.</text>
</comment>
<proteinExistence type="predicted"/>
<dbReference type="GO" id="GO:0016787">
    <property type="term" value="F:hydrolase activity"/>
    <property type="evidence" value="ECO:0007669"/>
    <property type="project" value="InterPro"/>
</dbReference>
<sequence length="848" mass="95094">MMSTRIARIPVPSHLKRTTLSLSWSMQRSNVGVAALSKWTDAQSSRRISGNYKDNNNYYYESDDSFQDSVNVPKPTSDDAHQQAIIAFVNHVFEGKKDQTAREEVLLSLQTNVNASIPFETIKLALTMAASGKRSLSDKELDGFARAIKDSFDNNDSTGRAVTIEYQITNTKLSHDYDLVSFAKHIETLATDYWENDNKTNETPPYVAPYFCFIQSSGMGKTKLLYEYRNNYSTNDFESKLLLVSKVQTDPMNEKVYDAKYEAHLSKDAKSKSDILEANRKTEAQVIFRRLDTLVNNGLKWEKKKSRFRVLLFDEAHLLLKEEFGMKAFQLCCICVWLRKMQQHKYVAVFTGTSCGLTYFDMEMDHKLIPYQSSRGMGDSWVTISKGSTVFPSFVMLTTIGCQIQLKQVTTGPHSTEYDDAIIHGRPLFSIMNDHGDLEAQLPNILRRMLLLHDGEKGKVDWENNLNAWFSILATRVQMGITTIAVASDLVAKGYANLIHLSPDFAHFTYLPDPVCARLAMGMMTDGWKLGHMKGKSPSEWVGRLGQICSSGLCQPQMGDFGKVLAALYFLLCGDILRQGFGGDLKTFSVDLDLCFALLTNGGNAAEAQTPDLKRPRMDEEGKQSSKPSVTLSCIQFCRYYLRSYETDWSSLGEQQFLRQLYTSGTGFFTFVGCPTIDAVFPLCIRKDTSEKYIPCLLSIKSHNYCSHEMAQELCHEMKVQAENSNLQALCIVVVFGSSVQSKNDNSTFNSDTYTLLEKGETVAVVLRIPVDDFFGISSMYQRLTSNTDLVHIYASHSFIRAHTGTDNSPALNPTVALCASSFGSNETSAESLLDTLSEQLKQSPPSE</sequence>
<accession>A0A9K3LK39</accession>
<organism evidence="3 4">
    <name type="scientific">Nitzschia inconspicua</name>
    <dbReference type="NCBI Taxonomy" id="303405"/>
    <lineage>
        <taxon>Eukaryota</taxon>
        <taxon>Sar</taxon>
        <taxon>Stramenopiles</taxon>
        <taxon>Ochrophyta</taxon>
        <taxon>Bacillariophyta</taxon>
        <taxon>Bacillariophyceae</taxon>
        <taxon>Bacillariophycidae</taxon>
        <taxon>Bacillariales</taxon>
        <taxon>Bacillariaceae</taxon>
        <taxon>Nitzschia</taxon>
    </lineage>
</organism>
<dbReference type="InterPro" id="IPR006935">
    <property type="entry name" value="Helicase/UvrB_N"/>
</dbReference>
<dbReference type="Proteomes" id="UP000693970">
    <property type="component" value="Unassembled WGS sequence"/>
</dbReference>
<dbReference type="AlphaFoldDB" id="A0A9K3LK39"/>
<evidence type="ECO:0000313" key="2">
    <source>
        <dbReference type="EMBL" id="KAG7339461.1"/>
    </source>
</evidence>
<dbReference type="GO" id="GO:0005524">
    <property type="term" value="F:ATP binding"/>
    <property type="evidence" value="ECO:0007669"/>
    <property type="project" value="InterPro"/>
</dbReference>
<dbReference type="PANTHER" id="PTHR33266:SF1">
    <property type="entry name" value="F-BOX DOMAIN-CONTAINING PROTEIN"/>
    <property type="match status" value="1"/>
</dbReference>
<protein>
    <submittedName>
        <fullName evidence="3">Type III restriction enzyme</fullName>
    </submittedName>
</protein>
<dbReference type="OrthoDB" id="54010at2759"/>
<dbReference type="EMBL" id="JAGRRH010000011">
    <property type="protein sequence ID" value="KAG7362476.1"/>
    <property type="molecule type" value="Genomic_DNA"/>
</dbReference>
<evidence type="ECO:0000259" key="1">
    <source>
        <dbReference type="Pfam" id="PF04851"/>
    </source>
</evidence>
<dbReference type="Pfam" id="PF04851">
    <property type="entry name" value="ResIII"/>
    <property type="match status" value="1"/>
</dbReference>
<dbReference type="GO" id="GO:0003677">
    <property type="term" value="F:DNA binding"/>
    <property type="evidence" value="ECO:0007669"/>
    <property type="project" value="InterPro"/>
</dbReference>
<name>A0A9K3LK39_9STRA</name>
<gene>
    <name evidence="2" type="ORF">IV203_024831</name>
    <name evidence="3" type="ORF">IV203_025360</name>
</gene>
<reference evidence="3" key="2">
    <citation type="submission" date="2021-04" db="EMBL/GenBank/DDBJ databases">
        <authorList>
            <person name="Podell S."/>
        </authorList>
    </citation>
    <scope>NUCLEOTIDE SEQUENCE</scope>
    <source>
        <strain evidence="3">Hildebrandi</strain>
    </source>
</reference>
<keyword evidence="4" id="KW-1185">Reference proteome</keyword>
<dbReference type="PANTHER" id="PTHR33266">
    <property type="entry name" value="CHROMOSOME 15, WHOLE GENOME SHOTGUN SEQUENCE"/>
    <property type="match status" value="1"/>
</dbReference>
<dbReference type="EMBL" id="JAGRRH010000034">
    <property type="protein sequence ID" value="KAG7339461.1"/>
    <property type="molecule type" value="Genomic_DNA"/>
</dbReference>
<evidence type="ECO:0000313" key="3">
    <source>
        <dbReference type="EMBL" id="KAG7362476.1"/>
    </source>
</evidence>